<feature type="region of interest" description="Disordered" evidence="1">
    <location>
        <begin position="1"/>
        <end position="40"/>
    </location>
</feature>
<protein>
    <submittedName>
        <fullName evidence="2">Uncharacterized protein</fullName>
    </submittedName>
</protein>
<gene>
    <name evidence="2" type="ORF">AB0D95_01845</name>
</gene>
<keyword evidence="3" id="KW-1185">Reference proteome</keyword>
<organism evidence="2 3">
    <name type="scientific">Streptomyces chilikensis</name>
    <dbReference type="NCBI Taxonomy" id="1194079"/>
    <lineage>
        <taxon>Bacteria</taxon>
        <taxon>Bacillati</taxon>
        <taxon>Actinomycetota</taxon>
        <taxon>Actinomycetes</taxon>
        <taxon>Kitasatosporales</taxon>
        <taxon>Streptomycetaceae</taxon>
        <taxon>Streptomyces</taxon>
    </lineage>
</organism>
<comment type="caution">
    <text evidence="2">The sequence shown here is derived from an EMBL/GenBank/DDBJ whole genome shotgun (WGS) entry which is preliminary data.</text>
</comment>
<evidence type="ECO:0000313" key="3">
    <source>
        <dbReference type="Proteomes" id="UP001551584"/>
    </source>
</evidence>
<accession>A0ABV3EIL8</accession>
<name>A0ABV3EIL8_9ACTN</name>
<dbReference type="EMBL" id="JBEZNA010000002">
    <property type="protein sequence ID" value="MEU9576040.1"/>
    <property type="molecule type" value="Genomic_DNA"/>
</dbReference>
<evidence type="ECO:0000256" key="1">
    <source>
        <dbReference type="SAM" id="MobiDB-lite"/>
    </source>
</evidence>
<dbReference type="Proteomes" id="UP001551584">
    <property type="component" value="Unassembled WGS sequence"/>
</dbReference>
<dbReference type="RefSeq" id="WP_359268054.1">
    <property type="nucleotide sequence ID" value="NZ_JBEZNA010000002.1"/>
</dbReference>
<feature type="compositionally biased region" description="Basic and acidic residues" evidence="1">
    <location>
        <begin position="18"/>
        <end position="40"/>
    </location>
</feature>
<proteinExistence type="predicted"/>
<evidence type="ECO:0000313" key="2">
    <source>
        <dbReference type="EMBL" id="MEU9576040.1"/>
    </source>
</evidence>
<sequence>MGIDINQPVRRVVLAPHEGAERRHEEHVEEERRQNDGSGP</sequence>
<reference evidence="2 3" key="1">
    <citation type="submission" date="2024-06" db="EMBL/GenBank/DDBJ databases">
        <title>The Natural Products Discovery Center: Release of the First 8490 Sequenced Strains for Exploring Actinobacteria Biosynthetic Diversity.</title>
        <authorList>
            <person name="Kalkreuter E."/>
            <person name="Kautsar S.A."/>
            <person name="Yang D."/>
            <person name="Bader C.D."/>
            <person name="Teijaro C.N."/>
            <person name="Fluegel L."/>
            <person name="Davis C.M."/>
            <person name="Simpson J.R."/>
            <person name="Lauterbach L."/>
            <person name="Steele A.D."/>
            <person name="Gui C."/>
            <person name="Meng S."/>
            <person name="Li G."/>
            <person name="Viehrig K."/>
            <person name="Ye F."/>
            <person name="Su P."/>
            <person name="Kiefer A.F."/>
            <person name="Nichols A."/>
            <person name="Cepeda A.J."/>
            <person name="Yan W."/>
            <person name="Fan B."/>
            <person name="Jiang Y."/>
            <person name="Adhikari A."/>
            <person name="Zheng C.-J."/>
            <person name="Schuster L."/>
            <person name="Cowan T.M."/>
            <person name="Smanski M.J."/>
            <person name="Chevrette M.G."/>
            <person name="De Carvalho L.P.S."/>
            <person name="Shen B."/>
        </authorList>
    </citation>
    <scope>NUCLEOTIDE SEQUENCE [LARGE SCALE GENOMIC DNA]</scope>
    <source>
        <strain evidence="2 3">NPDC048117</strain>
    </source>
</reference>